<dbReference type="AlphaFoldDB" id="A0AAV2CDW9"/>
<keyword evidence="5 6" id="KW-0732">Signal</keyword>
<dbReference type="PANTHER" id="PTHR31232">
    <property type="match status" value="1"/>
</dbReference>
<name>A0AAV2CDW9_9ROSI</name>
<evidence type="ECO:0000256" key="5">
    <source>
        <dbReference type="ARBA" id="ARBA00022729"/>
    </source>
</evidence>
<dbReference type="PANTHER" id="PTHR31232:SF149">
    <property type="entry name" value="S-PROTEIN HOMOLOG"/>
    <property type="match status" value="1"/>
</dbReference>
<organism evidence="7 8">
    <name type="scientific">Linum trigynum</name>
    <dbReference type="NCBI Taxonomy" id="586398"/>
    <lineage>
        <taxon>Eukaryota</taxon>
        <taxon>Viridiplantae</taxon>
        <taxon>Streptophyta</taxon>
        <taxon>Embryophyta</taxon>
        <taxon>Tracheophyta</taxon>
        <taxon>Spermatophyta</taxon>
        <taxon>Magnoliopsida</taxon>
        <taxon>eudicotyledons</taxon>
        <taxon>Gunneridae</taxon>
        <taxon>Pentapetalae</taxon>
        <taxon>rosids</taxon>
        <taxon>fabids</taxon>
        <taxon>Malpighiales</taxon>
        <taxon>Linaceae</taxon>
        <taxon>Linum</taxon>
    </lineage>
</organism>
<dbReference type="Pfam" id="PF05938">
    <property type="entry name" value="Self-incomp_S1"/>
    <property type="match status" value="1"/>
</dbReference>
<dbReference type="Proteomes" id="UP001497516">
    <property type="component" value="Chromosome 1"/>
</dbReference>
<protein>
    <recommendedName>
        <fullName evidence="6">S-protein homolog</fullName>
    </recommendedName>
</protein>
<keyword evidence="8" id="KW-1185">Reference proteome</keyword>
<feature type="signal peptide" evidence="6">
    <location>
        <begin position="1"/>
        <end position="25"/>
    </location>
</feature>
<evidence type="ECO:0000256" key="6">
    <source>
        <dbReference type="RuleBase" id="RU367044"/>
    </source>
</evidence>
<keyword evidence="3 6" id="KW-0713">Self-incompatibility</keyword>
<accession>A0AAV2CDW9</accession>
<evidence type="ECO:0000313" key="8">
    <source>
        <dbReference type="Proteomes" id="UP001497516"/>
    </source>
</evidence>
<reference evidence="7 8" key="1">
    <citation type="submission" date="2024-04" db="EMBL/GenBank/DDBJ databases">
        <authorList>
            <person name="Fracassetti M."/>
        </authorList>
    </citation>
    <scope>NUCLEOTIDE SEQUENCE [LARGE SCALE GENOMIC DNA]</scope>
</reference>
<proteinExistence type="inferred from homology"/>
<gene>
    <name evidence="7" type="ORF">LTRI10_LOCUS1934</name>
</gene>
<evidence type="ECO:0000256" key="4">
    <source>
        <dbReference type="ARBA" id="ARBA00022525"/>
    </source>
</evidence>
<comment type="subcellular location">
    <subcellularLocation>
        <location evidence="1 6">Secreted</location>
    </subcellularLocation>
</comment>
<evidence type="ECO:0000256" key="1">
    <source>
        <dbReference type="ARBA" id="ARBA00004613"/>
    </source>
</evidence>
<keyword evidence="4 6" id="KW-0964">Secreted</keyword>
<evidence type="ECO:0000313" key="7">
    <source>
        <dbReference type="EMBL" id="CAL1354081.1"/>
    </source>
</evidence>
<evidence type="ECO:0000256" key="3">
    <source>
        <dbReference type="ARBA" id="ARBA00022471"/>
    </source>
</evidence>
<feature type="chain" id="PRO_5043103593" description="S-protein homolog" evidence="6">
    <location>
        <begin position="26"/>
        <end position="146"/>
    </location>
</feature>
<dbReference type="GO" id="GO:0005576">
    <property type="term" value="C:extracellular region"/>
    <property type="evidence" value="ECO:0007669"/>
    <property type="project" value="UniProtKB-SubCell"/>
</dbReference>
<comment type="similarity">
    <text evidence="2 6">Belongs to the plant self-incompatibility (S1) protein family.</text>
</comment>
<dbReference type="EMBL" id="OZ034813">
    <property type="protein sequence ID" value="CAL1354081.1"/>
    <property type="molecule type" value="Genomic_DNA"/>
</dbReference>
<dbReference type="GO" id="GO:0060320">
    <property type="term" value="P:rejection of self pollen"/>
    <property type="evidence" value="ECO:0007669"/>
    <property type="project" value="UniProtKB-KW"/>
</dbReference>
<sequence>MMRQRNKIISALVSLIFLSTLMATATEIIWSPWGPKTKVMITNEVGGGRQLTVHCSSFFVDNEDLGVHVVNPHDSYRFKFWIKASPPWFYCSMDWGAVGGPRWFDIYDPLRDADRCRSPAWCQWIVKESGPCTSMFGVQRCYPWKK</sequence>
<dbReference type="InterPro" id="IPR010264">
    <property type="entry name" value="Self-incomp_S1"/>
</dbReference>
<evidence type="ECO:0000256" key="2">
    <source>
        <dbReference type="ARBA" id="ARBA00005581"/>
    </source>
</evidence>